<dbReference type="InterPro" id="IPR045854">
    <property type="entry name" value="NO2/SO3_Rdtase_4Fe4S_sf"/>
</dbReference>
<sequence length="358" mass="38336">MIERRKTRQIQVGPVRVGGDAPVTVQSMTKTDTRDVRATVDQIWALEAAGCDIVRVGVPDKDAAETLGEIRKQIRIPLIADIHFDYRLALIALDQGVDGLRLNPGNIGDRSRVEEIVKVAAERKIPIRIGVNAGSLEKDLLARDGGPTLKGMVESALRHIRILEDLNYPEMKVSLKASDPLMMIEAYRLLAEEIDYPLHLGVTEAGTPGVGTIRSAVGIGTLLAEGIGDTIRVSLSADPVEEIKAGIAILKSLGLRKGGLTFVSCPSCARADIDLVALAQDVEQRLAGITREIHVAAMGCEVNGPGEARGADIGVAGGKGIGWIFRKGEVIRKVKESEIADALMEEINKMLAEGDGHT</sequence>
<evidence type="ECO:0000256" key="5">
    <source>
        <dbReference type="ARBA" id="ARBA00023014"/>
    </source>
</evidence>
<dbReference type="SUPFAM" id="SSF51717">
    <property type="entry name" value="Dihydropteroate synthetase-like"/>
    <property type="match status" value="1"/>
</dbReference>
<keyword evidence="3 7" id="KW-0560">Oxidoreductase</keyword>
<comment type="function">
    <text evidence="7">Converts 2C-methyl-D-erythritol 2,4-cyclodiphosphate (ME-2,4cPP) into 1-hydroxy-2-methyl-2-(E)-butenyl 4-diphosphate.</text>
</comment>
<dbReference type="InterPro" id="IPR011005">
    <property type="entry name" value="Dihydropteroate_synth-like_sf"/>
</dbReference>
<dbReference type="NCBIfam" id="TIGR00612">
    <property type="entry name" value="ispG_gcpE"/>
    <property type="match status" value="1"/>
</dbReference>
<dbReference type="GO" id="GO:0019288">
    <property type="term" value="P:isopentenyl diphosphate biosynthetic process, methylerythritol 4-phosphate pathway"/>
    <property type="evidence" value="ECO:0007669"/>
    <property type="project" value="UniProtKB-UniRule"/>
</dbReference>
<organism evidence="10 11">
    <name type="scientific">Candidatus Methylomirabilis limnetica</name>
    <dbReference type="NCBI Taxonomy" id="2033718"/>
    <lineage>
        <taxon>Bacteria</taxon>
        <taxon>Candidatus Methylomirabilota</taxon>
        <taxon>Candidatus Methylomirabilia</taxon>
        <taxon>Candidatus Methylomirabilales</taxon>
        <taxon>Candidatus Methylomirabilaceae</taxon>
        <taxon>Candidatus Methylomirabilis</taxon>
    </lineage>
</organism>
<evidence type="ECO:0000259" key="8">
    <source>
        <dbReference type="Pfam" id="PF04551"/>
    </source>
</evidence>
<evidence type="ECO:0000256" key="4">
    <source>
        <dbReference type="ARBA" id="ARBA00023004"/>
    </source>
</evidence>
<dbReference type="Proteomes" id="UP000241436">
    <property type="component" value="Unassembled WGS sequence"/>
</dbReference>
<dbReference type="Gene3D" id="3.30.413.10">
    <property type="entry name" value="Sulfite Reductase Hemoprotein, domain 1"/>
    <property type="match status" value="1"/>
</dbReference>
<dbReference type="EC" id="1.17.7.3" evidence="7"/>
<keyword evidence="5 7" id="KW-0411">Iron-sulfur</keyword>
<dbReference type="Pfam" id="PF26540">
    <property type="entry name" value="GcpE_C"/>
    <property type="match status" value="1"/>
</dbReference>
<dbReference type="InterPro" id="IPR004588">
    <property type="entry name" value="IspG_bac-typ"/>
</dbReference>
<gene>
    <name evidence="7" type="primary">ispG</name>
    <name evidence="10" type="ORF">CLG94_00355</name>
</gene>
<feature type="binding site" evidence="7">
    <location>
        <position position="268"/>
    </location>
    <ligand>
        <name>[4Fe-4S] cluster</name>
        <dbReference type="ChEBI" id="CHEBI:49883"/>
    </ligand>
</feature>
<evidence type="ECO:0000313" key="10">
    <source>
        <dbReference type="EMBL" id="PTL37168.1"/>
    </source>
</evidence>
<dbReference type="HAMAP" id="MF_00159">
    <property type="entry name" value="IspG"/>
    <property type="match status" value="1"/>
</dbReference>
<evidence type="ECO:0000259" key="9">
    <source>
        <dbReference type="Pfam" id="PF26540"/>
    </source>
</evidence>
<dbReference type="PANTHER" id="PTHR30454:SF0">
    <property type="entry name" value="4-HYDROXY-3-METHYLBUT-2-EN-1-YL DIPHOSPHATE SYNTHASE (FERREDOXIN), CHLOROPLASTIC"/>
    <property type="match status" value="1"/>
</dbReference>
<dbReference type="EMBL" id="NVQC01000007">
    <property type="protein sequence ID" value="PTL37168.1"/>
    <property type="molecule type" value="Genomic_DNA"/>
</dbReference>
<dbReference type="PIRSF" id="PIRSF004640">
    <property type="entry name" value="IspG"/>
    <property type="match status" value="1"/>
</dbReference>
<reference evidence="10 11" key="1">
    <citation type="submission" date="2017-09" db="EMBL/GenBank/DDBJ databases">
        <title>Bloom of a denitrifying methanotroph, Candidatus Methylomirabilis limnetica, in a deep stratified lake.</title>
        <authorList>
            <person name="Graf J.S."/>
            <person name="Marchant H.K."/>
            <person name="Tienken D."/>
            <person name="Hach P.F."/>
            <person name="Brand A."/>
            <person name="Schubert C.J."/>
            <person name="Kuypers M.M."/>
            <person name="Milucka J."/>
        </authorList>
    </citation>
    <scope>NUCLEOTIDE SEQUENCE [LARGE SCALE GENOMIC DNA]</scope>
    <source>
        <strain evidence="10 11">Zug</strain>
    </source>
</reference>
<dbReference type="RefSeq" id="WP_107560921.1">
    <property type="nucleotide sequence ID" value="NZ_NVQC01000007.1"/>
</dbReference>
<dbReference type="InterPro" id="IPR058579">
    <property type="entry name" value="IspG_C"/>
</dbReference>
<comment type="cofactor">
    <cofactor evidence="7">
        <name>[4Fe-4S] cluster</name>
        <dbReference type="ChEBI" id="CHEBI:49883"/>
    </cofactor>
    <text evidence="7">Binds 1 [4Fe-4S] cluster.</text>
</comment>
<feature type="domain" description="IspG C-terminal" evidence="9">
    <location>
        <begin position="262"/>
        <end position="349"/>
    </location>
</feature>
<dbReference type="GO" id="GO:0051539">
    <property type="term" value="F:4 iron, 4 sulfur cluster binding"/>
    <property type="evidence" value="ECO:0007669"/>
    <property type="project" value="UniProtKB-UniRule"/>
</dbReference>
<dbReference type="InterPro" id="IPR016425">
    <property type="entry name" value="IspG_bac"/>
</dbReference>
<dbReference type="Gene3D" id="3.20.20.20">
    <property type="entry name" value="Dihydropteroate synthase-like"/>
    <property type="match status" value="1"/>
</dbReference>
<dbReference type="GO" id="GO:0046429">
    <property type="term" value="F:4-hydroxy-3-methylbut-2-en-1-yl diphosphate synthase activity (ferredoxin)"/>
    <property type="evidence" value="ECO:0007669"/>
    <property type="project" value="UniProtKB-UniRule"/>
</dbReference>
<comment type="similarity">
    <text evidence="7">Belongs to the IspG family.</text>
</comment>
<dbReference type="Pfam" id="PF04551">
    <property type="entry name" value="GcpE"/>
    <property type="match status" value="1"/>
</dbReference>
<evidence type="ECO:0000256" key="3">
    <source>
        <dbReference type="ARBA" id="ARBA00023002"/>
    </source>
</evidence>
<keyword evidence="2 7" id="KW-0479">Metal-binding</keyword>
<dbReference type="SUPFAM" id="SSF56014">
    <property type="entry name" value="Nitrite and sulphite reductase 4Fe-4S domain-like"/>
    <property type="match status" value="1"/>
</dbReference>
<dbReference type="InterPro" id="IPR058578">
    <property type="entry name" value="IspG_TIM"/>
</dbReference>
<dbReference type="GO" id="GO:0141197">
    <property type="term" value="F:4-hydroxy-3-methylbut-2-enyl-diphosphate synthase activity (flavodoxin)"/>
    <property type="evidence" value="ECO:0007669"/>
    <property type="project" value="UniProtKB-EC"/>
</dbReference>
<keyword evidence="4 7" id="KW-0408">Iron</keyword>
<evidence type="ECO:0000256" key="6">
    <source>
        <dbReference type="ARBA" id="ARBA00023229"/>
    </source>
</evidence>
<reference evidence="11" key="2">
    <citation type="journal article" date="2018" name="Environ. Microbiol.">
        <title>Bloom of a denitrifying methanotroph, 'Candidatus Methylomirabilis limnetica', in a deep stratified lake.</title>
        <authorList>
            <person name="Graf J.S."/>
            <person name="Mayr M.J."/>
            <person name="Marchant H.K."/>
            <person name="Tienken D."/>
            <person name="Hach P.F."/>
            <person name="Brand A."/>
            <person name="Schubert C.J."/>
            <person name="Kuypers M.M."/>
            <person name="Milucka J."/>
        </authorList>
    </citation>
    <scope>NUCLEOTIDE SEQUENCE [LARGE SCALE GENOMIC DNA]</scope>
    <source>
        <strain evidence="11">Zug</strain>
    </source>
</reference>
<evidence type="ECO:0000256" key="1">
    <source>
        <dbReference type="ARBA" id="ARBA00022485"/>
    </source>
</evidence>
<proteinExistence type="inferred from homology"/>
<comment type="caution">
    <text evidence="10">The sequence shown here is derived from an EMBL/GenBank/DDBJ whole genome shotgun (WGS) entry which is preliminary data.</text>
</comment>
<comment type="catalytic activity">
    <reaction evidence="7">
        <text>(2E)-4-hydroxy-3-methylbut-2-enyl diphosphate + oxidized [flavodoxin] + H2O + 2 H(+) = 2-C-methyl-D-erythritol 2,4-cyclic diphosphate + reduced [flavodoxin]</text>
        <dbReference type="Rhea" id="RHEA:43604"/>
        <dbReference type="Rhea" id="RHEA-COMP:10622"/>
        <dbReference type="Rhea" id="RHEA-COMP:10623"/>
        <dbReference type="ChEBI" id="CHEBI:15377"/>
        <dbReference type="ChEBI" id="CHEBI:15378"/>
        <dbReference type="ChEBI" id="CHEBI:57618"/>
        <dbReference type="ChEBI" id="CHEBI:58210"/>
        <dbReference type="ChEBI" id="CHEBI:58483"/>
        <dbReference type="ChEBI" id="CHEBI:128753"/>
        <dbReference type="EC" id="1.17.7.3"/>
    </reaction>
</comment>
<keyword evidence="1 7" id="KW-0004">4Fe-4S</keyword>
<feature type="binding site" evidence="7">
    <location>
        <position position="300"/>
    </location>
    <ligand>
        <name>[4Fe-4S] cluster</name>
        <dbReference type="ChEBI" id="CHEBI:49883"/>
    </ligand>
</feature>
<accession>A0A2T4U1F1</accession>
<keyword evidence="6 7" id="KW-0414">Isoprene biosynthesis</keyword>
<dbReference type="OrthoDB" id="9803214at2"/>
<dbReference type="PANTHER" id="PTHR30454">
    <property type="entry name" value="4-HYDROXY-3-METHYLBUT-2-EN-1-YL DIPHOSPHATE SYNTHASE"/>
    <property type="match status" value="1"/>
</dbReference>
<evidence type="ECO:0000256" key="2">
    <source>
        <dbReference type="ARBA" id="ARBA00022723"/>
    </source>
</evidence>
<name>A0A2T4U1F1_9BACT</name>
<feature type="binding site" evidence="7">
    <location>
        <position position="265"/>
    </location>
    <ligand>
        <name>[4Fe-4S] cluster</name>
        <dbReference type="ChEBI" id="CHEBI:49883"/>
    </ligand>
</feature>
<dbReference type="UniPathway" id="UPA00056">
    <property type="reaction ID" value="UER00096"/>
</dbReference>
<dbReference type="FunFam" id="3.20.20.20:FF:000001">
    <property type="entry name" value="4-hydroxy-3-methylbut-2-en-1-yl diphosphate synthase (flavodoxin)"/>
    <property type="match status" value="1"/>
</dbReference>
<protein>
    <recommendedName>
        <fullName evidence="7">4-hydroxy-3-methylbut-2-en-1-yl diphosphate synthase (flavodoxin)</fullName>
        <ecNumber evidence="7">1.17.7.3</ecNumber>
    </recommendedName>
    <alternativeName>
        <fullName evidence="7">1-hydroxy-2-methyl-2-(E)-butenyl 4-diphosphate synthase</fullName>
    </alternativeName>
</protein>
<feature type="binding site" evidence="7">
    <location>
        <position position="307"/>
    </location>
    <ligand>
        <name>[4Fe-4S] cluster</name>
        <dbReference type="ChEBI" id="CHEBI:49883"/>
    </ligand>
</feature>
<dbReference type="AlphaFoldDB" id="A0A2T4U1F1"/>
<dbReference type="GO" id="GO:0016114">
    <property type="term" value="P:terpenoid biosynthetic process"/>
    <property type="evidence" value="ECO:0007669"/>
    <property type="project" value="InterPro"/>
</dbReference>
<dbReference type="GO" id="GO:0005506">
    <property type="term" value="F:iron ion binding"/>
    <property type="evidence" value="ECO:0007669"/>
    <property type="project" value="InterPro"/>
</dbReference>
<evidence type="ECO:0000313" key="11">
    <source>
        <dbReference type="Proteomes" id="UP000241436"/>
    </source>
</evidence>
<comment type="pathway">
    <text evidence="7">Isoprenoid biosynthesis; isopentenyl diphosphate biosynthesis via DXP pathway; isopentenyl diphosphate from 1-deoxy-D-xylulose 5-phosphate: step 5/6.</text>
</comment>
<keyword evidence="11" id="KW-1185">Reference proteome</keyword>
<evidence type="ECO:0000256" key="7">
    <source>
        <dbReference type="HAMAP-Rule" id="MF_00159"/>
    </source>
</evidence>
<feature type="domain" description="IspG TIM-barrel" evidence="8">
    <location>
        <begin position="7"/>
        <end position="246"/>
    </location>
</feature>
<dbReference type="NCBIfam" id="NF001540">
    <property type="entry name" value="PRK00366.1"/>
    <property type="match status" value="1"/>
</dbReference>